<dbReference type="PANTHER" id="PTHR39664">
    <property type="match status" value="1"/>
</dbReference>
<sequence length="132" mass="14333">MIAIDTNVLLRFFEADDNAAQTAAARDVVRSQGSVFINPVVLVEFVWALRASFGLDRKAIHVRLQRILAAPEFVLPFGSSIERAVEQYGKGAADFADCVIGELNIALGCDATMTFDKKAAKTPSFRVLRAAS</sequence>
<dbReference type="CDD" id="cd18683">
    <property type="entry name" value="PIN_VapC-like"/>
    <property type="match status" value="1"/>
</dbReference>
<dbReference type="EC" id="3.1.-.-" evidence="5"/>
<dbReference type="Gene3D" id="3.40.50.1010">
    <property type="entry name" value="5'-nuclease"/>
    <property type="match status" value="1"/>
</dbReference>
<dbReference type="InterPro" id="IPR022907">
    <property type="entry name" value="VapC_family"/>
</dbReference>
<evidence type="ECO:0000256" key="5">
    <source>
        <dbReference type="HAMAP-Rule" id="MF_00265"/>
    </source>
</evidence>
<feature type="domain" description="PIN" evidence="6">
    <location>
        <begin position="3"/>
        <end position="122"/>
    </location>
</feature>
<evidence type="ECO:0000313" key="8">
    <source>
        <dbReference type="Proteomes" id="UP000248134"/>
    </source>
</evidence>
<evidence type="ECO:0000259" key="6">
    <source>
        <dbReference type="Pfam" id="PF01850"/>
    </source>
</evidence>
<protein>
    <recommendedName>
        <fullName evidence="5">Ribonuclease VapC</fullName>
        <shortName evidence="5">RNase VapC</shortName>
        <ecNumber evidence="5">3.1.-.-</ecNumber>
    </recommendedName>
    <alternativeName>
        <fullName evidence="5">Toxin VapC</fullName>
    </alternativeName>
</protein>
<dbReference type="GO" id="GO:0016787">
    <property type="term" value="F:hydrolase activity"/>
    <property type="evidence" value="ECO:0007669"/>
    <property type="project" value="UniProtKB-KW"/>
</dbReference>
<dbReference type="InterPro" id="IPR002716">
    <property type="entry name" value="PIN_dom"/>
</dbReference>
<keyword evidence="4 5" id="KW-0378">Hydrolase</keyword>
<comment type="similarity">
    <text evidence="5">Belongs to the PINc/VapC protein family.</text>
</comment>
<dbReference type="GO" id="GO:0090729">
    <property type="term" value="F:toxin activity"/>
    <property type="evidence" value="ECO:0007669"/>
    <property type="project" value="UniProtKB-KW"/>
</dbReference>
<dbReference type="PANTHER" id="PTHR39664:SF2">
    <property type="entry name" value="NUCLEIC ACID-BINDING PROTEIN, CONTAINING PIN DOMAIN-RELATED"/>
    <property type="match status" value="1"/>
</dbReference>
<dbReference type="InterPro" id="IPR029060">
    <property type="entry name" value="PIN-like_dom_sf"/>
</dbReference>
<evidence type="ECO:0000256" key="3">
    <source>
        <dbReference type="ARBA" id="ARBA00022723"/>
    </source>
</evidence>
<keyword evidence="3 5" id="KW-0479">Metal-binding</keyword>
<reference evidence="7 8" key="1">
    <citation type="submission" date="2018-06" db="EMBL/GenBank/DDBJ databases">
        <title>Draft Whole-Genome Sequence of the purple photosynthetic bacterium Rhodospeudomonas palustris XCP.</title>
        <authorList>
            <person name="Rayyan A."/>
            <person name="Meyer T.E."/>
            <person name="Kyndt J.A."/>
        </authorList>
    </citation>
    <scope>NUCLEOTIDE SEQUENCE [LARGE SCALE GENOMIC DNA]</scope>
    <source>
        <strain evidence="7 8">XCP</strain>
    </source>
</reference>
<dbReference type="Pfam" id="PF01850">
    <property type="entry name" value="PIN"/>
    <property type="match status" value="1"/>
</dbReference>
<dbReference type="SUPFAM" id="SSF88723">
    <property type="entry name" value="PIN domain-like"/>
    <property type="match status" value="1"/>
</dbReference>
<name>A0A323U8H3_RHOPL</name>
<dbReference type="GO" id="GO:0000287">
    <property type="term" value="F:magnesium ion binding"/>
    <property type="evidence" value="ECO:0007669"/>
    <property type="project" value="UniProtKB-UniRule"/>
</dbReference>
<comment type="function">
    <text evidence="5">Toxic component of a toxin-antitoxin (TA) system. An RNase.</text>
</comment>
<organism evidence="7 8">
    <name type="scientific">Rhodopseudomonas palustris</name>
    <dbReference type="NCBI Taxonomy" id="1076"/>
    <lineage>
        <taxon>Bacteria</taxon>
        <taxon>Pseudomonadati</taxon>
        <taxon>Pseudomonadota</taxon>
        <taxon>Alphaproteobacteria</taxon>
        <taxon>Hyphomicrobiales</taxon>
        <taxon>Nitrobacteraceae</taxon>
        <taxon>Rhodopseudomonas</taxon>
    </lineage>
</organism>
<gene>
    <name evidence="5" type="primary">vapC</name>
    <name evidence="7" type="ORF">DNX69_25735</name>
</gene>
<comment type="cofactor">
    <cofactor evidence="5">
        <name>Mg(2+)</name>
        <dbReference type="ChEBI" id="CHEBI:18420"/>
    </cofactor>
</comment>
<keyword evidence="5" id="KW-0460">Magnesium</keyword>
<dbReference type="EMBL" id="QKQS01000042">
    <property type="protein sequence ID" value="PZA09092.1"/>
    <property type="molecule type" value="Genomic_DNA"/>
</dbReference>
<evidence type="ECO:0000256" key="2">
    <source>
        <dbReference type="ARBA" id="ARBA00022722"/>
    </source>
</evidence>
<keyword evidence="1 5" id="KW-1277">Toxin-antitoxin system</keyword>
<evidence type="ECO:0000256" key="4">
    <source>
        <dbReference type="ARBA" id="ARBA00022801"/>
    </source>
</evidence>
<evidence type="ECO:0000256" key="1">
    <source>
        <dbReference type="ARBA" id="ARBA00022649"/>
    </source>
</evidence>
<dbReference type="HAMAP" id="MF_00265">
    <property type="entry name" value="VapC_Nob1"/>
    <property type="match status" value="1"/>
</dbReference>
<feature type="binding site" evidence="5">
    <location>
        <position position="5"/>
    </location>
    <ligand>
        <name>Mg(2+)</name>
        <dbReference type="ChEBI" id="CHEBI:18420"/>
    </ligand>
</feature>
<keyword evidence="5" id="KW-0800">Toxin</keyword>
<feature type="binding site" evidence="5">
    <location>
        <position position="97"/>
    </location>
    <ligand>
        <name>Mg(2+)</name>
        <dbReference type="ChEBI" id="CHEBI:18420"/>
    </ligand>
</feature>
<dbReference type="OrthoDB" id="3175275at2"/>
<dbReference type="GO" id="GO:0004540">
    <property type="term" value="F:RNA nuclease activity"/>
    <property type="evidence" value="ECO:0007669"/>
    <property type="project" value="InterPro"/>
</dbReference>
<dbReference type="AlphaFoldDB" id="A0A323U8H3"/>
<evidence type="ECO:0000313" key="7">
    <source>
        <dbReference type="EMBL" id="PZA09092.1"/>
    </source>
</evidence>
<dbReference type="Proteomes" id="UP000248134">
    <property type="component" value="Unassembled WGS sequence"/>
</dbReference>
<dbReference type="RefSeq" id="WP_110788856.1">
    <property type="nucleotide sequence ID" value="NZ_QKQS01000042.1"/>
</dbReference>
<accession>A0A323U8H3</accession>
<keyword evidence="2 5" id="KW-0540">Nuclease</keyword>
<comment type="caution">
    <text evidence="7">The sequence shown here is derived from an EMBL/GenBank/DDBJ whole genome shotgun (WGS) entry which is preliminary data.</text>
</comment>
<proteinExistence type="inferred from homology"/>